<evidence type="ECO:0000256" key="1">
    <source>
        <dbReference type="SAM" id="SignalP"/>
    </source>
</evidence>
<protein>
    <submittedName>
        <fullName evidence="2">Uncharacterized protein</fullName>
    </submittedName>
</protein>
<feature type="signal peptide" evidence="1">
    <location>
        <begin position="1"/>
        <end position="19"/>
    </location>
</feature>
<evidence type="ECO:0000313" key="3">
    <source>
        <dbReference type="Proteomes" id="UP000265325"/>
    </source>
</evidence>
<name>A0A2P2GKU2_STREW</name>
<dbReference type="EMBL" id="LAQS01000030">
    <property type="protein sequence ID" value="KKZ72132.1"/>
    <property type="molecule type" value="Genomic_DNA"/>
</dbReference>
<organism evidence="2 3">
    <name type="scientific">Streptomyces showdoensis</name>
    <dbReference type="NCBI Taxonomy" id="68268"/>
    <lineage>
        <taxon>Bacteria</taxon>
        <taxon>Bacillati</taxon>
        <taxon>Actinomycetota</taxon>
        <taxon>Actinomycetes</taxon>
        <taxon>Kitasatosporales</taxon>
        <taxon>Streptomycetaceae</taxon>
        <taxon>Streptomyces</taxon>
    </lineage>
</organism>
<comment type="caution">
    <text evidence="2">The sequence shown here is derived from an EMBL/GenBank/DDBJ whole genome shotgun (WGS) entry which is preliminary data.</text>
</comment>
<dbReference type="RefSeq" id="WP_046909294.1">
    <property type="nucleotide sequence ID" value="NZ_BAAAXG010000009.1"/>
</dbReference>
<gene>
    <name evidence="2" type="ORF">VO63_20385</name>
</gene>
<keyword evidence="1" id="KW-0732">Signal</keyword>
<keyword evidence="3" id="KW-1185">Reference proteome</keyword>
<sequence length="163" mass="16849">MNKLVLGTALAVTLAAAGAGGLAYYQQDDTVQVESLCAATASDAAEAARAQNLALVDVVERGPFVAKGDGAGLQTFKVRTLSVFKGALPAEAEIGLPQGAETQMQTGGRYEVSVLGPEGGTWLARFTRAVPTGQTSADVAAHWKTELDKRFVEPPCNDTTAAP</sequence>
<feature type="chain" id="PRO_5039532572" evidence="1">
    <location>
        <begin position="20"/>
        <end position="163"/>
    </location>
</feature>
<reference evidence="2 3" key="1">
    <citation type="submission" date="2015-05" db="EMBL/GenBank/DDBJ databases">
        <title>Draft Genome assembly of Streptomyces showdoensis.</title>
        <authorList>
            <person name="Thapa K.K."/>
            <person name="Metsa-Ketela M."/>
        </authorList>
    </citation>
    <scope>NUCLEOTIDE SEQUENCE [LARGE SCALE GENOMIC DNA]</scope>
    <source>
        <strain evidence="2 3">ATCC 15227</strain>
    </source>
</reference>
<dbReference type="OrthoDB" id="4233789at2"/>
<proteinExistence type="predicted"/>
<accession>A0A2P2GKU2</accession>
<evidence type="ECO:0000313" key="2">
    <source>
        <dbReference type="EMBL" id="KKZ72132.1"/>
    </source>
</evidence>
<dbReference type="AlphaFoldDB" id="A0A2P2GKU2"/>
<dbReference type="Proteomes" id="UP000265325">
    <property type="component" value="Unassembled WGS sequence"/>
</dbReference>